<gene>
    <name evidence="1" type="ORF">AAAT34_08150</name>
</gene>
<keyword evidence="2" id="KW-1185">Reference proteome</keyword>
<comment type="caution">
    <text evidence="1">The sequence shown here is derived from an EMBL/GenBank/DDBJ whole genome shotgun (WGS) entry which is preliminary data.</text>
</comment>
<dbReference type="RefSeq" id="WP_215760070.1">
    <property type="nucleotide sequence ID" value="NZ_JAHKBE010000028.1"/>
</dbReference>
<reference evidence="1 2" key="1">
    <citation type="submission" date="2024-04" db="EMBL/GenBank/DDBJ databases">
        <title>Human intestinal bacterial collection.</title>
        <authorList>
            <person name="Pauvert C."/>
            <person name="Hitch T.C.A."/>
            <person name="Clavel T."/>
        </authorList>
    </citation>
    <scope>NUCLEOTIDE SEQUENCE [LARGE SCALE GENOMIC DNA]</scope>
    <source>
        <strain evidence="1 2">CLA-AA-H145</strain>
    </source>
</reference>
<organism evidence="1 2">
    <name type="scientific">Hallella faecis</name>
    <dbReference type="NCBI Taxonomy" id="2841596"/>
    <lineage>
        <taxon>Bacteria</taxon>
        <taxon>Pseudomonadati</taxon>
        <taxon>Bacteroidota</taxon>
        <taxon>Bacteroidia</taxon>
        <taxon>Bacteroidales</taxon>
        <taxon>Prevotellaceae</taxon>
        <taxon>Hallella</taxon>
    </lineage>
</organism>
<protein>
    <recommendedName>
        <fullName evidence="3">Glycosyltransferase</fullName>
    </recommendedName>
</protein>
<evidence type="ECO:0008006" key="3">
    <source>
        <dbReference type="Google" id="ProtNLM"/>
    </source>
</evidence>
<name>A0ABV1FRH7_9BACT</name>
<evidence type="ECO:0000313" key="2">
    <source>
        <dbReference type="Proteomes" id="UP001487296"/>
    </source>
</evidence>
<accession>A0ABV1FRH7</accession>
<proteinExistence type="predicted"/>
<dbReference type="EMBL" id="JBBNFP010000029">
    <property type="protein sequence ID" value="MEQ2487028.1"/>
    <property type="molecule type" value="Genomic_DNA"/>
</dbReference>
<dbReference type="Proteomes" id="UP001487296">
    <property type="component" value="Unassembled WGS sequence"/>
</dbReference>
<sequence length="48" mass="5512">MKVIFVIQGEGREHLTQALALKQMMEREGHEVVKMLVGKSKTRELPSF</sequence>
<evidence type="ECO:0000313" key="1">
    <source>
        <dbReference type="EMBL" id="MEQ2487028.1"/>
    </source>
</evidence>